<dbReference type="EMBL" id="JAWWNJ010000013">
    <property type="protein sequence ID" value="KAK7042537.1"/>
    <property type="molecule type" value="Genomic_DNA"/>
</dbReference>
<keyword evidence="4" id="KW-1185">Reference proteome</keyword>
<evidence type="ECO:0000313" key="3">
    <source>
        <dbReference type="EMBL" id="KAK7042537.1"/>
    </source>
</evidence>
<name>A0AAW0CWB1_9AGAR</name>
<evidence type="ECO:0000313" key="4">
    <source>
        <dbReference type="Proteomes" id="UP001362999"/>
    </source>
</evidence>
<dbReference type="PANTHER" id="PTHR35041:SF6">
    <property type="entry name" value="FORMYLMETHIONINE DEFORMYLASE-LIKE PROTEIN-RELATED"/>
    <property type="match status" value="1"/>
</dbReference>
<feature type="transmembrane region" description="Helical" evidence="2">
    <location>
        <begin position="58"/>
        <end position="77"/>
    </location>
</feature>
<keyword evidence="2" id="KW-0812">Transmembrane</keyword>
<feature type="transmembrane region" description="Helical" evidence="2">
    <location>
        <begin position="519"/>
        <end position="541"/>
    </location>
</feature>
<dbReference type="Proteomes" id="UP001362999">
    <property type="component" value="Unassembled WGS sequence"/>
</dbReference>
<feature type="region of interest" description="Disordered" evidence="1">
    <location>
        <begin position="16"/>
        <end position="44"/>
    </location>
</feature>
<protein>
    <submittedName>
        <fullName evidence="3">Uncharacterized protein</fullName>
    </submittedName>
</protein>
<evidence type="ECO:0000256" key="2">
    <source>
        <dbReference type="SAM" id="Phobius"/>
    </source>
</evidence>
<dbReference type="PANTHER" id="PTHR35041">
    <property type="entry name" value="MEDIATOR OF RNA POLYMERASE II TRANSCRIPTION SUBUNIT 1"/>
    <property type="match status" value="1"/>
</dbReference>
<keyword evidence="2" id="KW-1133">Transmembrane helix</keyword>
<dbReference type="AlphaFoldDB" id="A0AAW0CWB1"/>
<proteinExistence type="predicted"/>
<gene>
    <name evidence="3" type="ORF">R3P38DRAFT_319754</name>
</gene>
<evidence type="ECO:0000256" key="1">
    <source>
        <dbReference type="SAM" id="MobiDB-lite"/>
    </source>
</evidence>
<feature type="transmembrane region" description="Helical" evidence="2">
    <location>
        <begin position="153"/>
        <end position="177"/>
    </location>
</feature>
<reference evidence="3 4" key="1">
    <citation type="journal article" date="2024" name="J Genomics">
        <title>Draft genome sequencing and assembly of Favolaschia claudopus CIRM-BRFM 2984 isolated from oak limbs.</title>
        <authorList>
            <person name="Navarro D."/>
            <person name="Drula E."/>
            <person name="Chaduli D."/>
            <person name="Cazenave R."/>
            <person name="Ahrendt S."/>
            <person name="Wang J."/>
            <person name="Lipzen A."/>
            <person name="Daum C."/>
            <person name="Barry K."/>
            <person name="Grigoriev I.V."/>
            <person name="Favel A."/>
            <person name="Rosso M.N."/>
            <person name="Martin F."/>
        </authorList>
    </citation>
    <scope>NUCLEOTIDE SEQUENCE [LARGE SCALE GENOMIC DNA]</scope>
    <source>
        <strain evidence="3 4">CIRM-BRFM 2984</strain>
    </source>
</reference>
<accession>A0AAW0CWB1</accession>
<feature type="compositionally biased region" description="Polar residues" evidence="1">
    <location>
        <begin position="34"/>
        <end position="44"/>
    </location>
</feature>
<comment type="caution">
    <text evidence="3">The sequence shown here is derived from an EMBL/GenBank/DDBJ whole genome shotgun (WGS) entry which is preliminary data.</text>
</comment>
<keyword evidence="2" id="KW-0472">Membrane</keyword>
<sequence>MDSNYQSLIYQTPLEGVENNDPQLSPNRTRKSPMSRSVSQTDTLQPARKRGIGILDPVIIVGGTVLAAVLAVLHHVFDEHLNGHSTTGAWNQTASGRIEIFLATAYKILFCFSAGCSLCQLTWYTLRRQPVTLADLDALVGAPSLMTLPRLNLILQTPTIIAMTAAILASPIITILAPSLNTHQASATVRTLVVPTLNTTTDAIQNDVYLSSGGGYGIVTEAWNKTALAALISAGPLGWSMPDGCEPECSYNFSYTAPAVRCTELQPDQIDDGVDASYRFVNRTFQSPPAAYLLAYDALSVGAGYRSSPLNFTVQNEPGKPYTWTLAYVPYLAENAADGALINASGSACVFYNATYQARTHYFNGTQESSTSILEFHDPLNTTYRSGIQGFGTNFVQSSDLFQPGVGAHIHLLAMADAISGHLQGSLTIDGHFGYVQSSTLLTETNIFEPYNVLTLSQVGSANPGLNTTAAAPNVSQALQDFVGNVTLGYVSLMAGKTAAAVTVASKDLVYTYDAKTLIATYAASFLVLVVMSGLGMYCLISNGESSSNSFSYLLLASRNPELDVVADSMVGRNGQNQGNARLVFGRDVNPERGNPVIGLAREHADGKTY</sequence>
<organism evidence="3 4">
    <name type="scientific">Favolaschia claudopus</name>
    <dbReference type="NCBI Taxonomy" id="2862362"/>
    <lineage>
        <taxon>Eukaryota</taxon>
        <taxon>Fungi</taxon>
        <taxon>Dikarya</taxon>
        <taxon>Basidiomycota</taxon>
        <taxon>Agaricomycotina</taxon>
        <taxon>Agaricomycetes</taxon>
        <taxon>Agaricomycetidae</taxon>
        <taxon>Agaricales</taxon>
        <taxon>Marasmiineae</taxon>
        <taxon>Mycenaceae</taxon>
        <taxon>Favolaschia</taxon>
    </lineage>
</organism>